<proteinExistence type="predicted"/>
<dbReference type="Gene3D" id="1.10.10.60">
    <property type="entry name" value="Homeodomain-like"/>
    <property type="match status" value="1"/>
</dbReference>
<dbReference type="Proteomes" id="UP001595993">
    <property type="component" value="Unassembled WGS sequence"/>
</dbReference>
<sequence>MTHRPPPAMKTEQIRHARSMLADPDSSVSTIAKLIGVSRTTLYKAPDSYL</sequence>
<dbReference type="RefSeq" id="WP_381200797.1">
    <property type="nucleotide sequence ID" value="NZ_JBHSFE010000026.1"/>
</dbReference>
<dbReference type="InterPro" id="IPR006120">
    <property type="entry name" value="Resolvase_HTH_dom"/>
</dbReference>
<comment type="caution">
    <text evidence="2">The sequence shown here is derived from an EMBL/GenBank/DDBJ whole genome shotgun (WGS) entry which is preliminary data.</text>
</comment>
<name>A0ABV9GG00_9ACTN</name>
<protein>
    <submittedName>
        <fullName evidence="2">Helix-turn-helix domain-containing protein</fullName>
    </submittedName>
</protein>
<dbReference type="EMBL" id="JBHSFE010000026">
    <property type="protein sequence ID" value="MFC4611544.1"/>
    <property type="molecule type" value="Genomic_DNA"/>
</dbReference>
<gene>
    <name evidence="2" type="ORF">ACFO9E_27705</name>
</gene>
<evidence type="ECO:0000313" key="3">
    <source>
        <dbReference type="Proteomes" id="UP001595993"/>
    </source>
</evidence>
<dbReference type="SUPFAM" id="SSF46689">
    <property type="entry name" value="Homeodomain-like"/>
    <property type="match status" value="1"/>
</dbReference>
<feature type="domain" description="Resolvase HTH" evidence="1">
    <location>
        <begin position="6"/>
        <end position="44"/>
    </location>
</feature>
<dbReference type="Pfam" id="PF02796">
    <property type="entry name" value="HTH_7"/>
    <property type="match status" value="1"/>
</dbReference>
<evidence type="ECO:0000313" key="2">
    <source>
        <dbReference type="EMBL" id="MFC4611544.1"/>
    </source>
</evidence>
<reference evidence="3" key="1">
    <citation type="journal article" date="2019" name="Int. J. Syst. Evol. Microbiol.">
        <title>The Global Catalogue of Microorganisms (GCM) 10K type strain sequencing project: providing services to taxonomists for standard genome sequencing and annotation.</title>
        <authorList>
            <consortium name="The Broad Institute Genomics Platform"/>
            <consortium name="The Broad Institute Genome Sequencing Center for Infectious Disease"/>
            <person name="Wu L."/>
            <person name="Ma J."/>
        </authorList>
    </citation>
    <scope>NUCLEOTIDE SEQUENCE [LARGE SCALE GENOMIC DNA]</scope>
    <source>
        <strain evidence="3">CGMCC 4.7139</strain>
    </source>
</reference>
<evidence type="ECO:0000259" key="1">
    <source>
        <dbReference type="Pfam" id="PF02796"/>
    </source>
</evidence>
<dbReference type="InterPro" id="IPR009057">
    <property type="entry name" value="Homeodomain-like_sf"/>
</dbReference>
<accession>A0ABV9GG00</accession>
<keyword evidence="3" id="KW-1185">Reference proteome</keyword>
<organism evidence="2 3">
    <name type="scientific">Streptomyces maoxianensis</name>
    <dbReference type="NCBI Taxonomy" id="1459942"/>
    <lineage>
        <taxon>Bacteria</taxon>
        <taxon>Bacillati</taxon>
        <taxon>Actinomycetota</taxon>
        <taxon>Actinomycetes</taxon>
        <taxon>Kitasatosporales</taxon>
        <taxon>Streptomycetaceae</taxon>
        <taxon>Streptomyces</taxon>
    </lineage>
</organism>
<dbReference type="CDD" id="cd00569">
    <property type="entry name" value="HTH_Hin_like"/>
    <property type="match status" value="1"/>
</dbReference>